<feature type="chain" id="PRO_5021716876" evidence="1">
    <location>
        <begin position="22"/>
        <end position="992"/>
    </location>
</feature>
<dbReference type="Gene3D" id="1.25.40.10">
    <property type="entry name" value="Tetratricopeptide repeat domain"/>
    <property type="match status" value="2"/>
</dbReference>
<accession>A0A518EVW8</accession>
<gene>
    <name evidence="2" type="ORF">Poly30_37720</name>
</gene>
<dbReference type="InterPro" id="IPR011990">
    <property type="entry name" value="TPR-like_helical_dom_sf"/>
</dbReference>
<reference evidence="2 3" key="1">
    <citation type="submission" date="2019-02" db="EMBL/GenBank/DDBJ databases">
        <title>Deep-cultivation of Planctomycetes and their phenomic and genomic characterization uncovers novel biology.</title>
        <authorList>
            <person name="Wiegand S."/>
            <person name="Jogler M."/>
            <person name="Boedeker C."/>
            <person name="Pinto D."/>
            <person name="Vollmers J."/>
            <person name="Rivas-Marin E."/>
            <person name="Kohn T."/>
            <person name="Peeters S.H."/>
            <person name="Heuer A."/>
            <person name="Rast P."/>
            <person name="Oberbeckmann S."/>
            <person name="Bunk B."/>
            <person name="Jeske O."/>
            <person name="Meyerdierks A."/>
            <person name="Storesund J.E."/>
            <person name="Kallscheuer N."/>
            <person name="Luecker S."/>
            <person name="Lage O.M."/>
            <person name="Pohl T."/>
            <person name="Merkel B.J."/>
            <person name="Hornburger P."/>
            <person name="Mueller R.-W."/>
            <person name="Bruemmer F."/>
            <person name="Labrenz M."/>
            <person name="Spormann A.M."/>
            <person name="Op den Camp H."/>
            <person name="Overmann J."/>
            <person name="Amann R."/>
            <person name="Jetten M.S.M."/>
            <person name="Mascher T."/>
            <person name="Medema M.H."/>
            <person name="Devos D.P."/>
            <person name="Kaster A.-K."/>
            <person name="Ovreas L."/>
            <person name="Rohde M."/>
            <person name="Galperin M.Y."/>
            <person name="Jogler C."/>
        </authorList>
    </citation>
    <scope>NUCLEOTIDE SEQUENCE [LARGE SCALE GENOMIC DNA]</scope>
    <source>
        <strain evidence="2 3">Poly30</strain>
    </source>
</reference>
<sequence length="992" mass="109896" precursor="true">MLFTGRLLLATVGLLVSTSGAAFGQSMSDKAVEAEIEFARGLARDWAFVDMAQNVLDNVGKADLSERMNEELSLVRCEVFTNGARATFDPVKRNELLAKAISAYEDYIEENKYATNRPTAEGQLIDLAITYARSIDIALKDAAGDEAEALRQDKIAALTSAVDRTDHLIEEIDELPDDERTPEFATKRLVLLLQKGDIQARLSSSLEDDVTFTQQAKETLEELIFAAGEGTALALRAQMLMGDVYLGDGDSETAREFYKGTIDLVIPMDEESRNDPEGLDWKNLPFDIKQMRFTFVELGIPGVQRTSRTLGEPEVGIEYALFMNNLYRKEGFQLSVLGYDAMLEIAQTFLEAGGYIGGNPAQGDAAWYPTEEALKDANVSKRNRMTAVEFALDLARQVATDASGSQAGVDAGELLARINERPEVELPVDQLLQAAESKAKNEDYEAAIAGYYTALARMDQLAAADRAEFASRTYNKLGNTLRSQGRDLEAAMAFREALLNWADPEYNPDNAKKYNYTIRGFAKESGSATDPAISRLVTESEDFVIRYGEEGSGDEIIFAQGEKELKRGNYEEAIQKYRELKPEDGMYEPAVVRIGQSMLQMKQVREALEHFESYLNEYVKNPTHEPTTPIGEDRRHQSIGKAIYNAGLIEQIIAASKYKKSEGEDASGYEAVVKRLKDFRTDYSDVGSIVLKCQAMLADAYAKLGETAKAEAVVMGMIADEPDASETGRAALDLYQAYKDRRTRLESAAEPDVEAIAAATLDMAKALSISNGITPGVPYNYLRNESLLWLEIDRWQDARGPLEKIVKRFLDDDEVKDKVIKQVIPDLAEALIETGAVAEAKDLLSPYVIGEDAPLGTRTPTILMSRAMMGSIVGSGTNVQTTPGAGGTEEEFDFITSRLDTIENSLTAWTCEWYEAKLAAIYAYYVWGQDNAKKLETAKNLIDDITSFMNGSTEFELVDEGCNLEEVDAQMRRRLGSGTLSSRYKWLYRKTH</sequence>
<dbReference type="SUPFAM" id="SSF48452">
    <property type="entry name" value="TPR-like"/>
    <property type="match status" value="1"/>
</dbReference>
<organism evidence="2 3">
    <name type="scientific">Saltatorellus ferox</name>
    <dbReference type="NCBI Taxonomy" id="2528018"/>
    <lineage>
        <taxon>Bacteria</taxon>
        <taxon>Pseudomonadati</taxon>
        <taxon>Planctomycetota</taxon>
        <taxon>Planctomycetia</taxon>
        <taxon>Planctomycetia incertae sedis</taxon>
        <taxon>Saltatorellus</taxon>
    </lineage>
</organism>
<proteinExistence type="predicted"/>
<keyword evidence="3" id="KW-1185">Reference proteome</keyword>
<dbReference type="EMBL" id="CP036434">
    <property type="protein sequence ID" value="QDV08236.1"/>
    <property type="molecule type" value="Genomic_DNA"/>
</dbReference>
<evidence type="ECO:0000256" key="1">
    <source>
        <dbReference type="SAM" id="SignalP"/>
    </source>
</evidence>
<dbReference type="RefSeq" id="WP_145200518.1">
    <property type="nucleotide sequence ID" value="NZ_CP036434.1"/>
</dbReference>
<feature type="signal peptide" evidence="1">
    <location>
        <begin position="1"/>
        <end position="21"/>
    </location>
</feature>
<evidence type="ECO:0000313" key="2">
    <source>
        <dbReference type="EMBL" id="QDV08236.1"/>
    </source>
</evidence>
<dbReference type="OrthoDB" id="277034at2"/>
<dbReference type="AlphaFoldDB" id="A0A518EVW8"/>
<name>A0A518EVW8_9BACT</name>
<protein>
    <submittedName>
        <fullName evidence="2">Uncharacterized protein</fullName>
    </submittedName>
</protein>
<evidence type="ECO:0000313" key="3">
    <source>
        <dbReference type="Proteomes" id="UP000320390"/>
    </source>
</evidence>
<keyword evidence="1" id="KW-0732">Signal</keyword>
<dbReference type="Proteomes" id="UP000320390">
    <property type="component" value="Chromosome"/>
</dbReference>